<gene>
    <name evidence="1" type="ORF">PanWU01x14_359280</name>
</gene>
<evidence type="ECO:0000313" key="2">
    <source>
        <dbReference type="Proteomes" id="UP000237105"/>
    </source>
</evidence>
<name>A0A2P5A810_PARAD</name>
<comment type="caution">
    <text evidence="1">The sequence shown here is derived from an EMBL/GenBank/DDBJ whole genome shotgun (WGS) entry which is preliminary data.</text>
</comment>
<reference evidence="2" key="1">
    <citation type="submission" date="2016-06" db="EMBL/GenBank/DDBJ databases">
        <title>Parallel loss of symbiosis genes in relatives of nitrogen-fixing non-legume Parasponia.</title>
        <authorList>
            <person name="Van Velzen R."/>
            <person name="Holmer R."/>
            <person name="Bu F."/>
            <person name="Rutten L."/>
            <person name="Van Zeijl A."/>
            <person name="Liu W."/>
            <person name="Santuari L."/>
            <person name="Cao Q."/>
            <person name="Sharma T."/>
            <person name="Shen D."/>
            <person name="Roswanjaya Y."/>
            <person name="Wardhani T."/>
            <person name="Kalhor M.S."/>
            <person name="Jansen J."/>
            <person name="Van den Hoogen J."/>
            <person name="Gungor B."/>
            <person name="Hartog M."/>
            <person name="Hontelez J."/>
            <person name="Verver J."/>
            <person name="Yang W.-C."/>
            <person name="Schijlen E."/>
            <person name="Repin R."/>
            <person name="Schilthuizen M."/>
            <person name="Schranz E."/>
            <person name="Heidstra R."/>
            <person name="Miyata K."/>
            <person name="Fedorova E."/>
            <person name="Kohlen W."/>
            <person name="Bisseling T."/>
            <person name="Smit S."/>
            <person name="Geurts R."/>
        </authorList>
    </citation>
    <scope>NUCLEOTIDE SEQUENCE [LARGE SCALE GENOMIC DNA]</scope>
    <source>
        <strain evidence="2">cv. WU1-14</strain>
    </source>
</reference>
<organism evidence="1 2">
    <name type="scientific">Parasponia andersonii</name>
    <name type="common">Sponia andersonii</name>
    <dbReference type="NCBI Taxonomy" id="3476"/>
    <lineage>
        <taxon>Eukaryota</taxon>
        <taxon>Viridiplantae</taxon>
        <taxon>Streptophyta</taxon>
        <taxon>Embryophyta</taxon>
        <taxon>Tracheophyta</taxon>
        <taxon>Spermatophyta</taxon>
        <taxon>Magnoliopsida</taxon>
        <taxon>eudicotyledons</taxon>
        <taxon>Gunneridae</taxon>
        <taxon>Pentapetalae</taxon>
        <taxon>rosids</taxon>
        <taxon>fabids</taxon>
        <taxon>Rosales</taxon>
        <taxon>Cannabaceae</taxon>
        <taxon>Parasponia</taxon>
    </lineage>
</organism>
<keyword evidence="2" id="KW-1185">Reference proteome</keyword>
<dbReference type="Proteomes" id="UP000237105">
    <property type="component" value="Unassembled WGS sequence"/>
</dbReference>
<protein>
    <submittedName>
        <fullName evidence="1">Uncharacterized protein</fullName>
    </submittedName>
</protein>
<proteinExistence type="predicted"/>
<accession>A0A2P5A810</accession>
<sequence length="197" mass="22209">MAERAIVVPNGHACFVRAKPEDFIARFDDTFGAICESEVALAKGEPLQIKEFLPRAPSWVKTNINGSFLEFQIQLLVEGLRALEKSQSSSNLEFAIQFKSLSSIAAKVNKLYSTMTIVESKSISAYRATLYEPRARLDNWTPGGRMAAGDSRAFSQIRQHLTLNNLWFVWIQHKFDACKTSYQAQEFKLEQLVQCGP</sequence>
<dbReference type="AlphaFoldDB" id="A0A2P5A810"/>
<evidence type="ECO:0000313" key="1">
    <source>
        <dbReference type="EMBL" id="PON32674.1"/>
    </source>
</evidence>
<dbReference type="EMBL" id="JXTB01000793">
    <property type="protein sequence ID" value="PON32674.1"/>
    <property type="molecule type" value="Genomic_DNA"/>
</dbReference>